<evidence type="ECO:0000313" key="2">
    <source>
        <dbReference type="EMBL" id="RZR71236.1"/>
    </source>
</evidence>
<feature type="compositionally biased region" description="Basic residues" evidence="1">
    <location>
        <begin position="93"/>
        <end position="103"/>
    </location>
</feature>
<proteinExistence type="predicted"/>
<organism evidence="2">
    <name type="scientific">Ensete ventricosum</name>
    <name type="common">Abyssinian banana</name>
    <name type="synonym">Musa ensete</name>
    <dbReference type="NCBI Taxonomy" id="4639"/>
    <lineage>
        <taxon>Eukaryota</taxon>
        <taxon>Viridiplantae</taxon>
        <taxon>Streptophyta</taxon>
        <taxon>Embryophyta</taxon>
        <taxon>Tracheophyta</taxon>
        <taxon>Spermatophyta</taxon>
        <taxon>Magnoliopsida</taxon>
        <taxon>Liliopsida</taxon>
        <taxon>Zingiberales</taxon>
        <taxon>Musaceae</taxon>
        <taxon>Ensete</taxon>
    </lineage>
</organism>
<sequence length="146" mass="15706">MIGRPVEYHYKHFNTFLSHDQHAASVTHRTSGIPPKYIAVSEADGGVVRVGGDVAGGQQRRAHWLRQQSRLDPEDGAARSECGAGGHPERPTKSRARMRQRRRGGGDRVGAAACCGVATQRGGEGGILAVLRPREDAQRPGSPPRP</sequence>
<accession>A0A444FH49</accession>
<feature type="region of interest" description="Disordered" evidence="1">
    <location>
        <begin position="68"/>
        <end position="109"/>
    </location>
</feature>
<dbReference type="AlphaFoldDB" id="A0A444FH49"/>
<feature type="region of interest" description="Disordered" evidence="1">
    <location>
        <begin position="125"/>
        <end position="146"/>
    </location>
</feature>
<dbReference type="EMBL" id="KV875508">
    <property type="protein sequence ID" value="RZR71236.1"/>
    <property type="molecule type" value="Genomic_DNA"/>
</dbReference>
<protein>
    <submittedName>
        <fullName evidence="2">Uncharacterized protein</fullName>
    </submittedName>
</protein>
<dbReference type="Proteomes" id="UP000290560">
    <property type="component" value="Unassembled WGS sequence"/>
</dbReference>
<evidence type="ECO:0000256" key="1">
    <source>
        <dbReference type="SAM" id="MobiDB-lite"/>
    </source>
</evidence>
<name>A0A444FH49_ENSVE</name>
<reference evidence="2" key="1">
    <citation type="journal article" date="2018" name="Data Brief">
        <title>Genome sequence data from 17 accessions of Ensete ventricosum, a staple food crop for millions in Ethiopia.</title>
        <authorList>
            <person name="Yemataw Z."/>
            <person name="Muzemil S."/>
            <person name="Ambachew D."/>
            <person name="Tripathi L."/>
            <person name="Tesfaye K."/>
            <person name="Chala A."/>
            <person name="Farbos A."/>
            <person name="O'Neill P."/>
            <person name="Moore K."/>
            <person name="Grant M."/>
            <person name="Studholme D.J."/>
        </authorList>
    </citation>
    <scope>NUCLEOTIDE SEQUENCE [LARGE SCALE GENOMIC DNA]</scope>
    <source>
        <tissue evidence="2">Leaf</tissue>
    </source>
</reference>
<feature type="compositionally biased region" description="Basic and acidic residues" evidence="1">
    <location>
        <begin position="69"/>
        <end position="78"/>
    </location>
</feature>
<gene>
    <name evidence="2" type="ORF">BHM03_00004222</name>
</gene>